<protein>
    <recommendedName>
        <fullName evidence="3">Root cap</fullName>
    </recommendedName>
</protein>
<name>A0ABD2ZPE8_9GENT</name>
<comment type="caution">
    <text evidence="1">The sequence shown here is derived from an EMBL/GenBank/DDBJ whole genome shotgun (WGS) entry which is preliminary data.</text>
</comment>
<evidence type="ECO:0000313" key="1">
    <source>
        <dbReference type="EMBL" id="KAL3520868.1"/>
    </source>
</evidence>
<gene>
    <name evidence="1" type="ORF">ACH5RR_019017</name>
</gene>
<dbReference type="Pfam" id="PF06830">
    <property type="entry name" value="Root_cap"/>
    <property type="match status" value="1"/>
</dbReference>
<dbReference type="PANTHER" id="PTHR31656">
    <property type="entry name" value="ROOT CAP DOMAIN-CONTAINING PROTEIN"/>
    <property type="match status" value="1"/>
</dbReference>
<accession>A0ABD2ZPE8</accession>
<dbReference type="EMBL" id="JBJUIK010000008">
    <property type="protein sequence ID" value="KAL3520868.1"/>
    <property type="molecule type" value="Genomic_DNA"/>
</dbReference>
<evidence type="ECO:0008006" key="3">
    <source>
        <dbReference type="Google" id="ProtNLM"/>
    </source>
</evidence>
<keyword evidence="2" id="KW-1185">Reference proteome</keyword>
<dbReference type="InterPro" id="IPR009646">
    <property type="entry name" value="Root_cap"/>
</dbReference>
<organism evidence="1 2">
    <name type="scientific">Cinchona calisaya</name>
    <dbReference type="NCBI Taxonomy" id="153742"/>
    <lineage>
        <taxon>Eukaryota</taxon>
        <taxon>Viridiplantae</taxon>
        <taxon>Streptophyta</taxon>
        <taxon>Embryophyta</taxon>
        <taxon>Tracheophyta</taxon>
        <taxon>Spermatophyta</taxon>
        <taxon>Magnoliopsida</taxon>
        <taxon>eudicotyledons</taxon>
        <taxon>Gunneridae</taxon>
        <taxon>Pentapetalae</taxon>
        <taxon>asterids</taxon>
        <taxon>lamiids</taxon>
        <taxon>Gentianales</taxon>
        <taxon>Rubiaceae</taxon>
        <taxon>Cinchonoideae</taxon>
        <taxon>Cinchoneae</taxon>
        <taxon>Cinchona</taxon>
    </lineage>
</organism>
<proteinExistence type="predicted"/>
<evidence type="ECO:0000313" key="2">
    <source>
        <dbReference type="Proteomes" id="UP001630127"/>
    </source>
</evidence>
<dbReference type="Proteomes" id="UP001630127">
    <property type="component" value="Unassembled WGS sequence"/>
</dbReference>
<reference evidence="1 2" key="1">
    <citation type="submission" date="2024-11" db="EMBL/GenBank/DDBJ databases">
        <title>A near-complete genome assembly of Cinchona calisaya.</title>
        <authorList>
            <person name="Lian D.C."/>
            <person name="Zhao X.W."/>
            <person name="Wei L."/>
        </authorList>
    </citation>
    <scope>NUCLEOTIDE SEQUENCE [LARGE SCALE GENOMIC DNA]</scope>
    <source>
        <tissue evidence="1">Nenye</tissue>
    </source>
</reference>
<sequence>MTSLSSMNIRFLEFWVLSIFILCLPATLMAAFPFSIFDSSPPPPLPLTPPAVPAKPVKPRVVRCRSPLFPRCFNLPFLCPLPCLTNCFVNCNTCRPVCSCDVPGAVCQDPRFVGGDGNTFYFHGHKDQNFCLVSDTNLHVNGHFIGKRNPNLRRDFTWVQAIGIMFDNHKILVAANKTSTWDDNVDRLTISFDGHPISLATKEGSKWEYSAPANITITRTSNNNGLIVEVLNNLKITANVVPITAEESRIHGYDINDDDCFAHLELGFKLFTVTSSVDGVLGQTYRSNYVSKVKVNAAMPVMGGAHKYLTSGLFSTDCAVSRFGGNVVKNANSALSLYEYPVLNCKSGIDGNGLVCK</sequence>
<dbReference type="AlphaFoldDB" id="A0ABD2ZPE8"/>